<organism evidence="1">
    <name type="scientific">Rhizophora mucronata</name>
    <name type="common">Asiatic mangrove</name>
    <dbReference type="NCBI Taxonomy" id="61149"/>
    <lineage>
        <taxon>Eukaryota</taxon>
        <taxon>Viridiplantae</taxon>
        <taxon>Streptophyta</taxon>
        <taxon>Embryophyta</taxon>
        <taxon>Tracheophyta</taxon>
        <taxon>Spermatophyta</taxon>
        <taxon>Magnoliopsida</taxon>
        <taxon>eudicotyledons</taxon>
        <taxon>Gunneridae</taxon>
        <taxon>Pentapetalae</taxon>
        <taxon>rosids</taxon>
        <taxon>fabids</taxon>
        <taxon>Malpighiales</taxon>
        <taxon>Rhizophoraceae</taxon>
        <taxon>Rhizophora</taxon>
    </lineage>
</organism>
<proteinExistence type="predicted"/>
<dbReference type="EMBL" id="GGEC01063924">
    <property type="protein sequence ID" value="MBX44408.1"/>
    <property type="molecule type" value="Transcribed_RNA"/>
</dbReference>
<dbReference type="AlphaFoldDB" id="A0A2P2NPI1"/>
<evidence type="ECO:0000313" key="1">
    <source>
        <dbReference type="EMBL" id="MBX44408.1"/>
    </source>
</evidence>
<protein>
    <submittedName>
        <fullName evidence="1">Uncharacterized protein</fullName>
    </submittedName>
</protein>
<accession>A0A2P2NPI1</accession>
<sequence>MARFLYYKLEVTSWNHRNSLCKNRRRRLCTNGSSLDLTVLRALCIGNIVY</sequence>
<name>A0A2P2NPI1_RHIMU</name>
<reference evidence="1" key="1">
    <citation type="submission" date="2018-02" db="EMBL/GenBank/DDBJ databases">
        <title>Rhizophora mucronata_Transcriptome.</title>
        <authorList>
            <person name="Meera S.P."/>
            <person name="Sreeshan A."/>
            <person name="Augustine A."/>
        </authorList>
    </citation>
    <scope>NUCLEOTIDE SEQUENCE</scope>
    <source>
        <tissue evidence="1">Leaf</tissue>
    </source>
</reference>